<gene>
    <name evidence="7" type="ORF">Ccrd_001557</name>
</gene>
<dbReference type="Pfam" id="PF13087">
    <property type="entry name" value="AAA_12"/>
    <property type="match status" value="1"/>
</dbReference>
<name>A0A118JWY9_CYNCS</name>
<keyword evidence="1 5" id="KW-0547">Nucleotide-binding</keyword>
<dbReference type="EMBL" id="LEKV01004325">
    <property type="protein sequence ID" value="KVH96354.1"/>
    <property type="molecule type" value="Genomic_DNA"/>
</dbReference>
<evidence type="ECO:0000313" key="7">
    <source>
        <dbReference type="EMBL" id="KVH96354.1"/>
    </source>
</evidence>
<keyword evidence="3 5" id="KW-0347">Helicase</keyword>
<evidence type="ECO:0000256" key="4">
    <source>
        <dbReference type="ARBA" id="ARBA00022840"/>
    </source>
</evidence>
<evidence type="ECO:0000256" key="5">
    <source>
        <dbReference type="PROSITE-ProRule" id="PRU00560"/>
    </source>
</evidence>
<dbReference type="InterPro" id="IPR014016">
    <property type="entry name" value="UvrD-like_ATP-bd"/>
</dbReference>
<accession>A0A118JWY9</accession>
<dbReference type="PANTHER" id="PTHR21529:SF4">
    <property type="entry name" value="TPR AND ANKYRIN REPEAT-CONTAINING PROTEIN 1"/>
    <property type="match status" value="1"/>
</dbReference>
<proteinExistence type="predicted"/>
<dbReference type="Pfam" id="PF00580">
    <property type="entry name" value="UvrD-helicase"/>
    <property type="match status" value="1"/>
</dbReference>
<evidence type="ECO:0000259" key="6">
    <source>
        <dbReference type="PROSITE" id="PS51198"/>
    </source>
</evidence>
<dbReference type="InterPro" id="IPR039904">
    <property type="entry name" value="TRANK1"/>
</dbReference>
<evidence type="ECO:0000256" key="1">
    <source>
        <dbReference type="ARBA" id="ARBA00022741"/>
    </source>
</evidence>
<protein>
    <submittedName>
        <fullName evidence="7">DNA helicase, UvrD-like, C-terminal</fullName>
    </submittedName>
</protein>
<dbReference type="PANTHER" id="PTHR21529">
    <property type="entry name" value="MAMMARY TURMOR VIRUS RECEPTOR HOMOLOG 1, 2 MTVR1, 2"/>
    <property type="match status" value="1"/>
</dbReference>
<sequence length="1503" mass="171556">MESSNGRRKCFIPGAMFGSFSFINVLSGNKELLDDDMKNMVEVAVTLKILQLLYKECASSKQKISIAVLSPFPAQIHCMQQKLENGYQNDKFFKVTVGCTHDYEGGEVDVVIISTVGVNGDECFDLNTSTPQDSNVYFKWARYCLWILGDEKVQLNRSGSIWESLILEAKARQCFFHAEEHKDLAKVIVEVKKDLHLLDELLCGDTTLFRSTTWKVLFSSNFRSSFSKIESWETKKLVLLMLLKLSTGWRPKGSSTAASVAQSRYSELMKEFKVRGLHLICTIDIGKETYYTQVLKVWDILPFHMIAELVERLDGFIGMYTQKYIDCCKARCSAQRGVEFPMKWPGMSTISRYKSQANRCDDGMFMDGANGNRFVENVNVRESLMLMKFYSLSSGAVNNIISGCDGEAIGLPFELTEQEKDVVSFEKSSFILGRSGTGKTTVLTMKLFQNEQLHHLACEGFHETIDQTNEKVKKDVLHQLYVTLSPKLCYAVRQQLDQWKRLACGGNLSAQRSSVSIHDIDKMMMSDDIPDHFVHLPHDAYPLIITFHKFLLMLDGTVGVSYFERFPYVGKQSRNKTSTSRLDFLEQNIMSMDVTYEKFCSRYWPHFNEKLTKNLDPSTVYTEIMSVIKGGLTTGDQAPNGILPREDYVALCDGRTSILDAQKRLIIYAIFLQYEKKKTEEGFFDLADLVNDLHQRLEVEGYNGDPIDYVYIDEVQDLSMRQIALFKYVCTNVHEGFAFCGDTAQAIAKGIGFRFEDIRCLFFRMFLFGAEKGQISKIFQLSDNFRTHTGVLNLAQSVIDLLCHFFPLFVDHLSPETSRIHGELPILLETDRGNDAVKTIFGRNGDGCQQFIEFGAEQAILVRDECLKEKIVNIIGNKSIVLTIMESKGLEFQDVLLYDFFSTSSFSNEWRIIYEYMKEKGHPSLASTALSSSFNMEKHNVLCSELKQLYVAITRTRQRLWICETTGFSQPIYDYWKKLSLVEVRRLSDSFADKMQILSSKDEWKSRGVKLFCEKNYNMAQVCFLKAADKNSARLAEAYHLRALADGPRASQLERKKLFKDAAMLFREIGKTELAAECFYEMEDFKSMMACVGSFCSKHEMRSFLTKKRCLAELILLEIEWGNFEEAVNVARRKPDPVVEAYLLRMGGLCKEDSSLIILWHVLSYSAIFQGTDEPVAQKNELLTKAVSIAKSDYDVFCQLSAIAKSPPTSKFESKKLFKDAAKLFREIGKNELAAECYYKIEDYRTAGDIYWSELMLEKAGDCFALAKCYVLAAEAYDKVGDFAKCLDTCADGKLFEMGFQFIGRWGECGGSELKFFDKGACYYHGVKDFRNMMKFVRSFRSKDEMRSFLTKKRCLAELILLEIEWGHFEEAVNVARQKPDPVVEAYLLCMGGFWKEYSSLIILWHVLLNSPIFQNVDERMRMKNELLAKAVSIARNDSDVLYHVCAIAGSLPASQLEREKLFKDAANLFSTRGKNELAALALVFSIRYDLDALRTIWSITIT</sequence>
<keyword evidence="2 5" id="KW-0378">Hydrolase</keyword>
<dbReference type="Proteomes" id="UP000243975">
    <property type="component" value="Unassembled WGS sequence"/>
</dbReference>
<dbReference type="GO" id="GO:0005524">
    <property type="term" value="F:ATP binding"/>
    <property type="evidence" value="ECO:0007669"/>
    <property type="project" value="UniProtKB-UniRule"/>
</dbReference>
<keyword evidence="8" id="KW-1185">Reference proteome</keyword>
<comment type="caution">
    <text evidence="7">The sequence shown here is derived from an EMBL/GenBank/DDBJ whole genome shotgun (WGS) entry which is preliminary data.</text>
</comment>
<dbReference type="GO" id="GO:0004386">
    <property type="term" value="F:helicase activity"/>
    <property type="evidence" value="ECO:0007669"/>
    <property type="project" value="UniProtKB-UniRule"/>
</dbReference>
<organism evidence="7 8">
    <name type="scientific">Cynara cardunculus var. scolymus</name>
    <name type="common">Globe artichoke</name>
    <name type="synonym">Cynara scolymus</name>
    <dbReference type="NCBI Taxonomy" id="59895"/>
    <lineage>
        <taxon>Eukaryota</taxon>
        <taxon>Viridiplantae</taxon>
        <taxon>Streptophyta</taxon>
        <taxon>Embryophyta</taxon>
        <taxon>Tracheophyta</taxon>
        <taxon>Spermatophyta</taxon>
        <taxon>Magnoliopsida</taxon>
        <taxon>eudicotyledons</taxon>
        <taxon>Gunneridae</taxon>
        <taxon>Pentapetalae</taxon>
        <taxon>asterids</taxon>
        <taxon>campanulids</taxon>
        <taxon>Asterales</taxon>
        <taxon>Asteraceae</taxon>
        <taxon>Carduoideae</taxon>
        <taxon>Cardueae</taxon>
        <taxon>Carduinae</taxon>
        <taxon>Cynara</taxon>
    </lineage>
</organism>
<dbReference type="Gene3D" id="3.40.50.300">
    <property type="entry name" value="P-loop containing nucleotide triphosphate hydrolases"/>
    <property type="match status" value="3"/>
</dbReference>
<evidence type="ECO:0000313" key="8">
    <source>
        <dbReference type="Proteomes" id="UP000243975"/>
    </source>
</evidence>
<feature type="binding site" evidence="5">
    <location>
        <begin position="433"/>
        <end position="440"/>
    </location>
    <ligand>
        <name>ATP</name>
        <dbReference type="ChEBI" id="CHEBI:30616"/>
    </ligand>
</feature>
<reference evidence="7 8" key="1">
    <citation type="journal article" date="2016" name="Sci. Rep.">
        <title>The genome sequence of the outbreeding globe artichoke constructed de novo incorporating a phase-aware low-pass sequencing strategy of F1 progeny.</title>
        <authorList>
            <person name="Scaglione D."/>
            <person name="Reyes-Chin-Wo S."/>
            <person name="Acquadro A."/>
            <person name="Froenicke L."/>
            <person name="Portis E."/>
            <person name="Beitel C."/>
            <person name="Tirone M."/>
            <person name="Mauro R."/>
            <person name="Lo Monaco A."/>
            <person name="Mauromicale G."/>
            <person name="Faccioli P."/>
            <person name="Cattivelli L."/>
            <person name="Rieseberg L."/>
            <person name="Michelmore R."/>
            <person name="Lanteri S."/>
        </authorList>
    </citation>
    <scope>NUCLEOTIDE SEQUENCE [LARGE SCALE GENOMIC DNA]</scope>
    <source>
        <strain evidence="7">2C</strain>
    </source>
</reference>
<dbReference type="InterPro" id="IPR027417">
    <property type="entry name" value="P-loop_NTPase"/>
</dbReference>
<feature type="domain" description="UvrD-like helicase ATP-binding" evidence="6">
    <location>
        <begin position="412"/>
        <end position="788"/>
    </location>
</feature>
<dbReference type="STRING" id="59895.A0A118JWY9"/>
<dbReference type="GO" id="GO:0016787">
    <property type="term" value="F:hydrolase activity"/>
    <property type="evidence" value="ECO:0007669"/>
    <property type="project" value="UniProtKB-UniRule"/>
</dbReference>
<dbReference type="OMA" id="ILLEIEW"/>
<dbReference type="Gramene" id="KVH96354">
    <property type="protein sequence ID" value="KVH96354"/>
    <property type="gene ID" value="Ccrd_001557"/>
</dbReference>
<keyword evidence="4 5" id="KW-0067">ATP-binding</keyword>
<evidence type="ECO:0000256" key="3">
    <source>
        <dbReference type="ARBA" id="ARBA00022806"/>
    </source>
</evidence>
<dbReference type="SUPFAM" id="SSF52540">
    <property type="entry name" value="P-loop containing nucleoside triphosphate hydrolases"/>
    <property type="match status" value="1"/>
</dbReference>
<dbReference type="InterPro" id="IPR041679">
    <property type="entry name" value="DNA2/NAM7-like_C"/>
</dbReference>
<evidence type="ECO:0000256" key="2">
    <source>
        <dbReference type="ARBA" id="ARBA00022801"/>
    </source>
</evidence>
<dbReference type="PROSITE" id="PS51198">
    <property type="entry name" value="UVRD_HELICASE_ATP_BIND"/>
    <property type="match status" value="1"/>
</dbReference>